<dbReference type="HOGENOM" id="CLU_001570_2_3_1"/>
<dbReference type="PRINTS" id="PR00463">
    <property type="entry name" value="EP450I"/>
</dbReference>
<evidence type="ECO:0000313" key="12">
    <source>
        <dbReference type="EMBL" id="KIL66916.1"/>
    </source>
</evidence>
<dbReference type="GO" id="GO:0005506">
    <property type="term" value="F:iron ion binding"/>
    <property type="evidence" value="ECO:0007669"/>
    <property type="project" value="InterPro"/>
</dbReference>
<dbReference type="GO" id="GO:0016705">
    <property type="term" value="F:oxidoreductase activity, acting on paired donors, with incorporation or reduction of molecular oxygen"/>
    <property type="evidence" value="ECO:0007669"/>
    <property type="project" value="InterPro"/>
</dbReference>
<evidence type="ECO:0000256" key="4">
    <source>
        <dbReference type="ARBA" id="ARBA00022617"/>
    </source>
</evidence>
<evidence type="ECO:0000256" key="1">
    <source>
        <dbReference type="ARBA" id="ARBA00001971"/>
    </source>
</evidence>
<keyword evidence="11" id="KW-0472">Membrane</keyword>
<dbReference type="PANTHER" id="PTHR46300">
    <property type="entry name" value="P450, PUTATIVE (EUROFUNG)-RELATED-RELATED"/>
    <property type="match status" value="1"/>
</dbReference>
<dbReference type="CDD" id="cd11065">
    <property type="entry name" value="CYP64-like"/>
    <property type="match status" value="1"/>
</dbReference>
<keyword evidence="11" id="KW-1133">Transmembrane helix</keyword>
<dbReference type="STRING" id="946122.A0A0C2XC22"/>
<dbReference type="SUPFAM" id="SSF48264">
    <property type="entry name" value="Cytochrome P450"/>
    <property type="match status" value="1"/>
</dbReference>
<dbReference type="InParanoid" id="A0A0C2XC22"/>
<dbReference type="GO" id="GO:0020037">
    <property type="term" value="F:heme binding"/>
    <property type="evidence" value="ECO:0007669"/>
    <property type="project" value="InterPro"/>
</dbReference>
<dbReference type="InterPro" id="IPR001128">
    <property type="entry name" value="Cyt_P450"/>
</dbReference>
<dbReference type="PROSITE" id="PS00086">
    <property type="entry name" value="CYTOCHROME_P450"/>
    <property type="match status" value="1"/>
</dbReference>
<dbReference type="Pfam" id="PF00067">
    <property type="entry name" value="p450"/>
    <property type="match status" value="1"/>
</dbReference>
<evidence type="ECO:0000256" key="8">
    <source>
        <dbReference type="ARBA" id="ARBA00023033"/>
    </source>
</evidence>
<feature type="transmembrane region" description="Helical" evidence="11">
    <location>
        <begin position="20"/>
        <end position="38"/>
    </location>
</feature>
<sequence>MCHTQLFDRPCNLSSLLPQMLATAFASILCLVLSYVVLQRTKKQQPSHPPGPPPKLIIGNALDIPFTKPWLKYMEWSKKFNSDIIHLCAMNTHIVALNRMEDVVELMEKRSSNYSSRPYSAVAELIGIEKLTLLLPYGGSLRKHRRFLEESFRKEAVQSCRHIVEERVHLLLDNFLHDPAEFDEYCNLLVTSVTLATTFGYDIIPGKKKDRFVELGRFAITAMSELMMPGKTLIAVFPFLRHIPPWFPGASSQRFGAQIRNAFTEHKRGSFEHVKNNMAAGTAKDSIAKRLFERGEGTDGPLQDEELLKEAISTVYLGKSGNSHIVMSVFILAMILHPVEQKRAQEEIDRVVGSDRLPNFEDRSSLPYVEALYREVLRWRPPAPLAFPRLADEADVYKGYHIPKGLLMLLCTRAITRNEAVYSEPEAFRPERFIKDDGTLIDDNMSYVFGFGRRICPGKLIADAVLWLMITSVLATFNISKAKDEEGNVIEVDAGTNRFTDAVTSRPLPFKCSITPRSRQAESLIRHAADAVLHSLDGR</sequence>
<dbReference type="Gene3D" id="1.10.630.10">
    <property type="entry name" value="Cytochrome P450"/>
    <property type="match status" value="1"/>
</dbReference>
<evidence type="ECO:0000256" key="11">
    <source>
        <dbReference type="SAM" id="Phobius"/>
    </source>
</evidence>
<dbReference type="InterPro" id="IPR050364">
    <property type="entry name" value="Cytochrome_P450_fung"/>
</dbReference>
<dbReference type="InterPro" id="IPR017972">
    <property type="entry name" value="Cyt_P450_CS"/>
</dbReference>
<gene>
    <name evidence="12" type="ORF">M378DRAFT_103139</name>
</gene>
<dbReference type="InterPro" id="IPR002401">
    <property type="entry name" value="Cyt_P450_E_grp-I"/>
</dbReference>
<evidence type="ECO:0000313" key="13">
    <source>
        <dbReference type="Proteomes" id="UP000054549"/>
    </source>
</evidence>
<keyword evidence="5 9" id="KW-0479">Metal-binding</keyword>
<reference evidence="12 13" key="1">
    <citation type="submission" date="2014-04" db="EMBL/GenBank/DDBJ databases">
        <title>Evolutionary Origins and Diversification of the Mycorrhizal Mutualists.</title>
        <authorList>
            <consortium name="DOE Joint Genome Institute"/>
            <consortium name="Mycorrhizal Genomics Consortium"/>
            <person name="Kohler A."/>
            <person name="Kuo A."/>
            <person name="Nagy L.G."/>
            <person name="Floudas D."/>
            <person name="Copeland A."/>
            <person name="Barry K.W."/>
            <person name="Cichocki N."/>
            <person name="Veneault-Fourrey C."/>
            <person name="LaButti K."/>
            <person name="Lindquist E.A."/>
            <person name="Lipzen A."/>
            <person name="Lundell T."/>
            <person name="Morin E."/>
            <person name="Murat C."/>
            <person name="Riley R."/>
            <person name="Ohm R."/>
            <person name="Sun H."/>
            <person name="Tunlid A."/>
            <person name="Henrissat B."/>
            <person name="Grigoriev I.V."/>
            <person name="Hibbett D.S."/>
            <person name="Martin F."/>
        </authorList>
    </citation>
    <scope>NUCLEOTIDE SEQUENCE [LARGE SCALE GENOMIC DNA]</scope>
    <source>
        <strain evidence="12 13">Koide BX008</strain>
    </source>
</reference>
<protein>
    <recommendedName>
        <fullName evidence="14">Cytochrome P450</fullName>
    </recommendedName>
</protein>
<proteinExistence type="inferred from homology"/>
<dbReference type="GO" id="GO:0004497">
    <property type="term" value="F:monooxygenase activity"/>
    <property type="evidence" value="ECO:0007669"/>
    <property type="project" value="UniProtKB-KW"/>
</dbReference>
<organism evidence="12 13">
    <name type="scientific">Amanita muscaria (strain Koide BX008)</name>
    <dbReference type="NCBI Taxonomy" id="946122"/>
    <lineage>
        <taxon>Eukaryota</taxon>
        <taxon>Fungi</taxon>
        <taxon>Dikarya</taxon>
        <taxon>Basidiomycota</taxon>
        <taxon>Agaricomycotina</taxon>
        <taxon>Agaricomycetes</taxon>
        <taxon>Agaricomycetidae</taxon>
        <taxon>Agaricales</taxon>
        <taxon>Pluteineae</taxon>
        <taxon>Amanitaceae</taxon>
        <taxon>Amanita</taxon>
    </lineage>
</organism>
<evidence type="ECO:0000256" key="9">
    <source>
        <dbReference type="PIRSR" id="PIRSR602401-1"/>
    </source>
</evidence>
<dbReference type="Proteomes" id="UP000054549">
    <property type="component" value="Unassembled WGS sequence"/>
</dbReference>
<evidence type="ECO:0000256" key="6">
    <source>
        <dbReference type="ARBA" id="ARBA00023002"/>
    </source>
</evidence>
<keyword evidence="6 10" id="KW-0560">Oxidoreductase</keyword>
<dbReference type="PANTHER" id="PTHR46300:SF7">
    <property type="entry name" value="P450, PUTATIVE (EUROFUNG)-RELATED"/>
    <property type="match status" value="1"/>
</dbReference>
<dbReference type="AlphaFoldDB" id="A0A0C2XC22"/>
<keyword evidence="8 10" id="KW-0503">Monooxygenase</keyword>
<dbReference type="OrthoDB" id="1055148at2759"/>
<name>A0A0C2XC22_AMAMK</name>
<evidence type="ECO:0000256" key="10">
    <source>
        <dbReference type="RuleBase" id="RU000461"/>
    </source>
</evidence>
<evidence type="ECO:0000256" key="5">
    <source>
        <dbReference type="ARBA" id="ARBA00022723"/>
    </source>
</evidence>
<evidence type="ECO:0008006" key="14">
    <source>
        <dbReference type="Google" id="ProtNLM"/>
    </source>
</evidence>
<accession>A0A0C2XC22</accession>
<keyword evidence="11" id="KW-0812">Transmembrane</keyword>
<comment type="similarity">
    <text evidence="3 10">Belongs to the cytochrome P450 family.</text>
</comment>
<comment type="cofactor">
    <cofactor evidence="1 9">
        <name>heme</name>
        <dbReference type="ChEBI" id="CHEBI:30413"/>
    </cofactor>
</comment>
<evidence type="ECO:0000256" key="3">
    <source>
        <dbReference type="ARBA" id="ARBA00010617"/>
    </source>
</evidence>
<keyword evidence="4 9" id="KW-0349">Heme</keyword>
<keyword evidence="7 9" id="KW-0408">Iron</keyword>
<evidence type="ECO:0000256" key="2">
    <source>
        <dbReference type="ARBA" id="ARBA00005179"/>
    </source>
</evidence>
<dbReference type="EMBL" id="KN818234">
    <property type="protein sequence ID" value="KIL66916.1"/>
    <property type="molecule type" value="Genomic_DNA"/>
</dbReference>
<keyword evidence="13" id="KW-1185">Reference proteome</keyword>
<feature type="binding site" description="axial binding residue" evidence="9">
    <location>
        <position position="456"/>
    </location>
    <ligand>
        <name>heme</name>
        <dbReference type="ChEBI" id="CHEBI:30413"/>
    </ligand>
    <ligandPart>
        <name>Fe</name>
        <dbReference type="ChEBI" id="CHEBI:18248"/>
    </ligandPart>
</feature>
<evidence type="ECO:0000256" key="7">
    <source>
        <dbReference type="ARBA" id="ARBA00023004"/>
    </source>
</evidence>
<comment type="pathway">
    <text evidence="2">Secondary metabolite biosynthesis.</text>
</comment>
<dbReference type="InterPro" id="IPR036396">
    <property type="entry name" value="Cyt_P450_sf"/>
</dbReference>